<dbReference type="CDD" id="cd11528">
    <property type="entry name" value="NTP-PPase_MazG_Nterm"/>
    <property type="match status" value="1"/>
</dbReference>
<comment type="similarity">
    <text evidence="2">Belongs to the nucleoside triphosphate pyrophosphohydrolase family.</text>
</comment>
<evidence type="ECO:0000313" key="7">
    <source>
        <dbReference type="Proteomes" id="UP000199236"/>
    </source>
</evidence>
<feature type="domain" description="NTP pyrophosphohydrolase MazG-like" evidence="5">
    <location>
        <begin position="32"/>
        <end position="109"/>
    </location>
</feature>
<gene>
    <name evidence="6" type="ORF">SAMN04488056_1045</name>
</gene>
<dbReference type="InterPro" id="IPR048015">
    <property type="entry name" value="NTP-PPase_MazG-like_N"/>
</dbReference>
<evidence type="ECO:0000256" key="2">
    <source>
        <dbReference type="ARBA" id="ARBA00061115"/>
    </source>
</evidence>
<dbReference type="GO" id="GO:0046076">
    <property type="term" value="P:dTTP catabolic process"/>
    <property type="evidence" value="ECO:0007669"/>
    <property type="project" value="TreeGrafter"/>
</dbReference>
<feature type="domain" description="NTP pyrophosphohydrolase MazG-like" evidence="5">
    <location>
        <begin position="185"/>
        <end position="247"/>
    </location>
</feature>
<dbReference type="EMBL" id="FOVR01000004">
    <property type="protein sequence ID" value="SFO22543.1"/>
    <property type="molecule type" value="Genomic_DNA"/>
</dbReference>
<evidence type="ECO:0000256" key="4">
    <source>
        <dbReference type="ARBA" id="ARBA00074799"/>
    </source>
</evidence>
<accession>A0A1I5FFY9</accession>
<dbReference type="NCBIfam" id="TIGR00444">
    <property type="entry name" value="mazG"/>
    <property type="match status" value="1"/>
</dbReference>
<dbReference type="InterPro" id="IPR048011">
    <property type="entry name" value="NTP-PPase_MazG-like_C"/>
</dbReference>
<dbReference type="Gene3D" id="1.10.287.1080">
    <property type="entry name" value="MazG-like"/>
    <property type="match status" value="2"/>
</dbReference>
<name>A0A1I5FFY9_9HYPH</name>
<dbReference type="EC" id="3.6.1.8" evidence="3"/>
<dbReference type="AlphaFoldDB" id="A0A1I5FFY9"/>
<evidence type="ECO:0000259" key="5">
    <source>
        <dbReference type="Pfam" id="PF03819"/>
    </source>
</evidence>
<dbReference type="FunFam" id="1.10.287.1080:FF:000001">
    <property type="entry name" value="Nucleoside triphosphate pyrophosphohydrolase"/>
    <property type="match status" value="1"/>
</dbReference>
<dbReference type="NCBIfam" id="NF007113">
    <property type="entry name" value="PRK09562.1"/>
    <property type="match status" value="1"/>
</dbReference>
<dbReference type="GO" id="GO:0046052">
    <property type="term" value="P:UTP catabolic process"/>
    <property type="evidence" value="ECO:0007669"/>
    <property type="project" value="TreeGrafter"/>
</dbReference>
<comment type="catalytic activity">
    <reaction evidence="1">
        <text>ATP + H2O = AMP + diphosphate + H(+)</text>
        <dbReference type="Rhea" id="RHEA:14245"/>
        <dbReference type="ChEBI" id="CHEBI:15377"/>
        <dbReference type="ChEBI" id="CHEBI:15378"/>
        <dbReference type="ChEBI" id="CHEBI:30616"/>
        <dbReference type="ChEBI" id="CHEBI:33019"/>
        <dbReference type="ChEBI" id="CHEBI:456215"/>
        <dbReference type="EC" id="3.6.1.8"/>
    </reaction>
</comment>
<dbReference type="GO" id="GO:0006950">
    <property type="term" value="P:response to stress"/>
    <property type="evidence" value="ECO:0007669"/>
    <property type="project" value="UniProtKB-ARBA"/>
</dbReference>
<evidence type="ECO:0000313" key="6">
    <source>
        <dbReference type="EMBL" id="SFO22543.1"/>
    </source>
</evidence>
<sequence length="281" mass="32174">MTIQPSRDIATLVEIMARLRDKETGCPWDIEQDFASIIPYTIEEAYEVQDAIERNDLYDMRDELGDLLLQVVFHAQMAKEMEDHPASFDFGDVVLASTKKMIRRHPHVFGDTDARDKGMVRKAWEAIKAEEKAERASERQALGLTDEDKTFLSAVPRGMPTMKAAVKLQKQASKVGFDWNDPLLVLDKIAEEVEEVRNELILHEMDEKAVRNEIGDLLFAVANLARHLDVDPDEALAYTNQKFRDRFGHIENELSERGGSLENASLDEMEDLWQEAKKERD</sequence>
<dbReference type="GO" id="GO:0006203">
    <property type="term" value="P:dGTP catabolic process"/>
    <property type="evidence" value="ECO:0007669"/>
    <property type="project" value="TreeGrafter"/>
</dbReference>
<organism evidence="6 7">
    <name type="scientific">Cohaesibacter marisflavi</name>
    <dbReference type="NCBI Taxonomy" id="655353"/>
    <lineage>
        <taxon>Bacteria</taxon>
        <taxon>Pseudomonadati</taxon>
        <taxon>Pseudomonadota</taxon>
        <taxon>Alphaproteobacteria</taxon>
        <taxon>Hyphomicrobiales</taxon>
        <taxon>Cohaesibacteraceae</taxon>
    </lineage>
</organism>
<dbReference type="CDD" id="cd11529">
    <property type="entry name" value="NTP-PPase_MazG_Cterm"/>
    <property type="match status" value="1"/>
</dbReference>
<keyword evidence="7" id="KW-1185">Reference proteome</keyword>
<dbReference type="GO" id="GO:0047693">
    <property type="term" value="F:ATP diphosphatase activity"/>
    <property type="evidence" value="ECO:0007669"/>
    <property type="project" value="UniProtKB-EC"/>
</dbReference>
<dbReference type="SUPFAM" id="SSF101386">
    <property type="entry name" value="all-alpha NTP pyrophosphatases"/>
    <property type="match status" value="2"/>
</dbReference>
<evidence type="ECO:0000256" key="1">
    <source>
        <dbReference type="ARBA" id="ARBA00052141"/>
    </source>
</evidence>
<dbReference type="GO" id="GO:0046047">
    <property type="term" value="P:TTP catabolic process"/>
    <property type="evidence" value="ECO:0007669"/>
    <property type="project" value="TreeGrafter"/>
</dbReference>
<dbReference type="STRING" id="655353.SAMN04488056_1045"/>
<dbReference type="InterPro" id="IPR011551">
    <property type="entry name" value="NTP_PyrPHydrolase_MazG"/>
</dbReference>
<proteinExistence type="inferred from homology"/>
<dbReference type="PANTHER" id="PTHR30522">
    <property type="entry name" value="NUCLEOSIDE TRIPHOSPHATE PYROPHOSPHOHYDROLASE"/>
    <property type="match status" value="1"/>
</dbReference>
<dbReference type="PANTHER" id="PTHR30522:SF0">
    <property type="entry name" value="NUCLEOSIDE TRIPHOSPHATE PYROPHOSPHOHYDROLASE"/>
    <property type="match status" value="1"/>
</dbReference>
<dbReference type="InterPro" id="IPR004518">
    <property type="entry name" value="MazG-like_dom"/>
</dbReference>
<dbReference type="GO" id="GO:0046081">
    <property type="term" value="P:dUTP catabolic process"/>
    <property type="evidence" value="ECO:0007669"/>
    <property type="project" value="TreeGrafter"/>
</dbReference>
<evidence type="ECO:0000256" key="3">
    <source>
        <dbReference type="ARBA" id="ARBA00066372"/>
    </source>
</evidence>
<dbReference type="Proteomes" id="UP000199236">
    <property type="component" value="Unassembled WGS sequence"/>
</dbReference>
<dbReference type="GO" id="GO:0046061">
    <property type="term" value="P:dATP catabolic process"/>
    <property type="evidence" value="ECO:0007669"/>
    <property type="project" value="TreeGrafter"/>
</dbReference>
<reference evidence="6 7" key="1">
    <citation type="submission" date="2016-10" db="EMBL/GenBank/DDBJ databases">
        <authorList>
            <person name="de Groot N.N."/>
        </authorList>
    </citation>
    <scope>NUCLEOTIDE SEQUENCE [LARGE SCALE GENOMIC DNA]</scope>
    <source>
        <strain evidence="6 7">CGMCC 1.9157</strain>
    </source>
</reference>
<dbReference type="Pfam" id="PF03819">
    <property type="entry name" value="MazG"/>
    <property type="match status" value="2"/>
</dbReference>
<protein>
    <recommendedName>
        <fullName evidence="4">Nucleoside triphosphate pyrophosphohydrolase</fullName>
        <ecNumber evidence="3">3.6.1.8</ecNumber>
    </recommendedName>
</protein>
<dbReference type="FunFam" id="1.10.287.1080:FF:000003">
    <property type="entry name" value="Nucleoside triphosphate pyrophosphohydrolase"/>
    <property type="match status" value="1"/>
</dbReference>